<dbReference type="EMBL" id="FOXD01000002">
    <property type="protein sequence ID" value="SFP11865.1"/>
    <property type="molecule type" value="Genomic_DNA"/>
</dbReference>
<keyword evidence="1" id="KW-0175">Coiled coil</keyword>
<evidence type="ECO:0000313" key="4">
    <source>
        <dbReference type="Proteomes" id="UP000198892"/>
    </source>
</evidence>
<reference evidence="4" key="1">
    <citation type="submission" date="2016-10" db="EMBL/GenBank/DDBJ databases">
        <authorList>
            <person name="Varghese N."/>
            <person name="Submissions S."/>
        </authorList>
    </citation>
    <scope>NUCLEOTIDE SEQUENCE [LARGE SCALE GENOMIC DNA]</scope>
    <source>
        <strain evidence="4">S7</strain>
    </source>
</reference>
<keyword evidence="2" id="KW-0812">Transmembrane</keyword>
<keyword evidence="4" id="KW-1185">Reference proteome</keyword>
<name>A0A1I5MQI8_9BACI</name>
<protein>
    <submittedName>
        <fullName evidence="3">Uncharacterized protein</fullName>
    </submittedName>
</protein>
<accession>A0A1I5MQI8</accession>
<dbReference type="RefSeq" id="WP_093335138.1">
    <property type="nucleotide sequence ID" value="NZ_FOXD01000002.1"/>
</dbReference>
<dbReference type="OrthoDB" id="2704549at2"/>
<dbReference type="STRING" id="1884432.SAMN05518683_102309"/>
<evidence type="ECO:0000313" key="3">
    <source>
        <dbReference type="EMBL" id="SFP11865.1"/>
    </source>
</evidence>
<proteinExistence type="predicted"/>
<evidence type="ECO:0000256" key="2">
    <source>
        <dbReference type="SAM" id="Phobius"/>
    </source>
</evidence>
<feature type="coiled-coil region" evidence="1">
    <location>
        <begin position="25"/>
        <end position="76"/>
    </location>
</feature>
<gene>
    <name evidence="3" type="ORF">SAMN05518683_102309</name>
</gene>
<keyword evidence="2" id="KW-0472">Membrane</keyword>
<keyword evidence="2" id="KW-1133">Transmembrane helix</keyword>
<dbReference type="Proteomes" id="UP000198892">
    <property type="component" value="Unassembled WGS sequence"/>
</dbReference>
<sequence length="109" mass="12890">MSDEQKKSNEWYSNKDLYEKFDKAINTIRQDNNSLRVELERTRSDIRKYNGLHEKVNKTREDIEKVKRQVNGIQQQAQGRSKTWDGIRLWGGWIVGILGMTAAYLKIFL</sequence>
<evidence type="ECO:0000256" key="1">
    <source>
        <dbReference type="SAM" id="Coils"/>
    </source>
</evidence>
<dbReference type="AlphaFoldDB" id="A0A1I5MQI8"/>
<feature type="transmembrane region" description="Helical" evidence="2">
    <location>
        <begin position="89"/>
        <end position="107"/>
    </location>
</feature>
<dbReference type="SUPFAM" id="SSF58100">
    <property type="entry name" value="Bacterial hemolysins"/>
    <property type="match status" value="1"/>
</dbReference>
<organism evidence="3 4">
    <name type="scientific">Salibacterium halotolerans</name>
    <dbReference type="NCBI Taxonomy" id="1884432"/>
    <lineage>
        <taxon>Bacteria</taxon>
        <taxon>Bacillati</taxon>
        <taxon>Bacillota</taxon>
        <taxon>Bacilli</taxon>
        <taxon>Bacillales</taxon>
        <taxon>Bacillaceae</taxon>
    </lineage>
</organism>